<evidence type="ECO:0000313" key="2">
    <source>
        <dbReference type="Proteomes" id="UP000500826"/>
    </source>
</evidence>
<keyword evidence="2" id="KW-1185">Reference proteome</keyword>
<organism evidence="1 2">
    <name type="scientific">Ramlibacter terrae</name>
    <dbReference type="NCBI Taxonomy" id="2732511"/>
    <lineage>
        <taxon>Bacteria</taxon>
        <taxon>Pseudomonadati</taxon>
        <taxon>Pseudomonadota</taxon>
        <taxon>Betaproteobacteria</taxon>
        <taxon>Burkholderiales</taxon>
        <taxon>Comamonadaceae</taxon>
        <taxon>Ramlibacter</taxon>
    </lineage>
</organism>
<dbReference type="Proteomes" id="UP000500826">
    <property type="component" value="Chromosome"/>
</dbReference>
<name>A0ABX6NZZ6_9BURK</name>
<reference evidence="1 2" key="2">
    <citation type="submission" date="2020-05" db="EMBL/GenBank/DDBJ databases">
        <authorList>
            <person name="Khan S.A."/>
            <person name="Jeon C.O."/>
            <person name="Chun B.H."/>
        </authorList>
    </citation>
    <scope>NUCLEOTIDE SEQUENCE [LARGE SCALE GENOMIC DNA]</scope>
    <source>
        <strain evidence="1 2">H242</strain>
    </source>
</reference>
<dbReference type="EMBL" id="CP053418">
    <property type="protein sequence ID" value="QJW83364.1"/>
    <property type="molecule type" value="Genomic_DNA"/>
</dbReference>
<accession>A0ABX6NZZ6</accession>
<evidence type="ECO:0000313" key="1">
    <source>
        <dbReference type="EMBL" id="QJW83364.1"/>
    </source>
</evidence>
<gene>
    <name evidence="1" type="ORF">HK414_01580</name>
</gene>
<sequence length="163" mass="17899">MQPGDFGEQRAEFGTALRESGVRQRAVLPVPRIRHEVEAQRAVRIGWLVAEATEGRCVRARRALVVCRRNAQTLLVADAIAQLGEESRPDRLARGTPEAEAPPQVGATVHGVADGHAGKFGMARGEAQLQVEIILVHGQRRRWKFRFSKPQWCDMEGAGGTTS</sequence>
<proteinExistence type="predicted"/>
<reference evidence="1 2" key="1">
    <citation type="submission" date="2020-05" db="EMBL/GenBank/DDBJ databases">
        <title>Ramlibacter rhizophilus sp. nov., isolated from rhizosphere soil of national flower Mugunghwa from South Korea.</title>
        <authorList>
            <person name="Zheng-Fei Y."/>
            <person name="Huan T."/>
        </authorList>
    </citation>
    <scope>NUCLEOTIDE SEQUENCE [LARGE SCALE GENOMIC DNA]</scope>
    <source>
        <strain evidence="1 2">H242</strain>
    </source>
</reference>
<protein>
    <submittedName>
        <fullName evidence="1">Uncharacterized protein</fullName>
    </submittedName>
</protein>